<dbReference type="Proteomes" id="UP001465668">
    <property type="component" value="Unassembled WGS sequence"/>
</dbReference>
<evidence type="ECO:0000256" key="3">
    <source>
        <dbReference type="SAM" id="MobiDB-lite"/>
    </source>
</evidence>
<feature type="compositionally biased region" description="Polar residues" evidence="3">
    <location>
        <begin position="159"/>
        <end position="171"/>
    </location>
</feature>
<dbReference type="PANTHER" id="PTHR37534">
    <property type="entry name" value="TRANSCRIPTIONAL ACTIVATOR PROTEIN UGA3"/>
    <property type="match status" value="1"/>
</dbReference>
<keyword evidence="2" id="KW-0539">Nucleus</keyword>
<feature type="region of interest" description="Disordered" evidence="3">
    <location>
        <begin position="139"/>
        <end position="171"/>
    </location>
</feature>
<comment type="caution">
    <text evidence="4">The sequence shown here is derived from an EMBL/GenBank/DDBJ whole genome shotgun (WGS) entry which is preliminary data.</text>
</comment>
<feature type="region of interest" description="Disordered" evidence="3">
    <location>
        <begin position="86"/>
        <end position="120"/>
    </location>
</feature>
<evidence type="ECO:0000313" key="4">
    <source>
        <dbReference type="EMBL" id="KAK9777565.1"/>
    </source>
</evidence>
<evidence type="ECO:0000313" key="5">
    <source>
        <dbReference type="Proteomes" id="UP001465668"/>
    </source>
</evidence>
<reference evidence="4 5" key="1">
    <citation type="submission" date="2024-02" db="EMBL/GenBank/DDBJ databases">
        <title>First draft genome assembly of two strains of Seiridium cardinale.</title>
        <authorList>
            <person name="Emiliani G."/>
            <person name="Scali E."/>
        </authorList>
    </citation>
    <scope>NUCLEOTIDE SEQUENCE [LARGE SCALE GENOMIC DNA]</scope>
    <source>
        <strain evidence="4 5">BM-138-000479</strain>
    </source>
</reference>
<dbReference type="InterPro" id="IPR021858">
    <property type="entry name" value="Fun_TF"/>
</dbReference>
<protein>
    <submittedName>
        <fullName evidence="4">Fungal-specific transcription factor domain-containing protein</fullName>
    </submittedName>
</protein>
<feature type="compositionally biased region" description="Polar residues" evidence="3">
    <location>
        <begin position="104"/>
        <end position="120"/>
    </location>
</feature>
<dbReference type="Pfam" id="PF11951">
    <property type="entry name" value="Fungal_trans_2"/>
    <property type="match status" value="1"/>
</dbReference>
<keyword evidence="5" id="KW-1185">Reference proteome</keyword>
<evidence type="ECO:0000256" key="1">
    <source>
        <dbReference type="ARBA" id="ARBA00004123"/>
    </source>
</evidence>
<proteinExistence type="predicted"/>
<name>A0ABR2XVF9_9PEZI</name>
<dbReference type="PANTHER" id="PTHR37534:SF46">
    <property type="entry name" value="ZN(II)2CYS6 TRANSCRIPTION FACTOR (EUROFUNG)"/>
    <property type="match status" value="1"/>
</dbReference>
<dbReference type="EMBL" id="JARVKM010000020">
    <property type="protein sequence ID" value="KAK9777565.1"/>
    <property type="molecule type" value="Genomic_DNA"/>
</dbReference>
<comment type="subcellular location">
    <subcellularLocation>
        <location evidence="1">Nucleus</location>
    </subcellularLocation>
</comment>
<sequence>MRTFENPEAWLAPRLSEMELDAMLNRIDDCPVESSMTERKSLPESLLTASGVLLEQTQCFENPTLLKPTSGLAGLKFFPAQKVPSSLGVGNSRHTSREHEVETPSLQHIQEPTSSSIQHRTALQSNGDVLRAPAAASTYSPAPIGSNSTGLVDDPGVATGQSFPVETNNAPLSGQCEDVGVSVETDHLPVRQSTRPLDPPPLRHLDLLRMPASEKRLIHHWVIFTSGKLVLVDEPHNPCRSMMLPMALRGLLSDLTESTADVAVFHAICACAAYNLFELGGRRSDQDRALAWRHDEQAIHHLRHNLAQADQHRNESLAMAIMACITIEAISGNTGRWRTHLDGGLAYLAELRKTVIGLEISRAFQGHLVPMAIFCGYQVPTELKLFLQDDADQLEISFPYYGISQSFLRNLDYIDTIATSSTIPSREELDSFELQLYLDFPSSSSIIQSKTHATILHYMTQAFYYALLVYYQRFIRRIAIDDVQALVEKGVAQLEAIETVTQGSAGSVMMWAPLVLAAECSNPDLQRRMRSWFQMKRRLGFRNIIVLDDMINNLWNKRSSGAKETSWQDLIVKDSFDVFRL</sequence>
<accession>A0ABR2XVF9</accession>
<gene>
    <name evidence="4" type="ORF">SCAR479_05613</name>
</gene>
<evidence type="ECO:0000256" key="2">
    <source>
        <dbReference type="ARBA" id="ARBA00023242"/>
    </source>
</evidence>
<organism evidence="4 5">
    <name type="scientific">Seiridium cardinale</name>
    <dbReference type="NCBI Taxonomy" id="138064"/>
    <lineage>
        <taxon>Eukaryota</taxon>
        <taxon>Fungi</taxon>
        <taxon>Dikarya</taxon>
        <taxon>Ascomycota</taxon>
        <taxon>Pezizomycotina</taxon>
        <taxon>Sordariomycetes</taxon>
        <taxon>Xylariomycetidae</taxon>
        <taxon>Amphisphaeriales</taxon>
        <taxon>Sporocadaceae</taxon>
        <taxon>Seiridium</taxon>
    </lineage>
</organism>